<evidence type="ECO:0000313" key="2">
    <source>
        <dbReference type="Proteomes" id="UP000000582"/>
    </source>
</evidence>
<dbReference type="PATRIC" id="fig|196627.13.peg.83"/>
<proteinExistence type="predicted"/>
<dbReference type="HOGENOM" id="CLU_058236_0_0_11"/>
<evidence type="ECO:0000313" key="1">
    <source>
        <dbReference type="EMBL" id="BAB97475.1"/>
    </source>
</evidence>
<dbReference type="BioCyc" id="CORYNE:G18NG-9631-MONOMER"/>
<name>Q8NU58_CORGL</name>
<dbReference type="OrthoDB" id="9778153at2"/>
<dbReference type="STRING" id="196627.cg0111"/>
<gene>
    <name evidence="1" type="ordered locus">Cgl0082</name>
</gene>
<dbReference type="eggNOG" id="COG0124">
    <property type="taxonomic scope" value="Bacteria"/>
</dbReference>
<dbReference type="KEGG" id="cgl:Cgl0082"/>
<reference evidence="2" key="1">
    <citation type="journal article" date="2003" name="Appl. Microbiol. Biotechnol.">
        <title>The Corynebacterium glutamicum genome: features and impacts on biotechnological processes.</title>
        <authorList>
            <person name="Ikeda M."/>
            <person name="Nakagawa S."/>
        </authorList>
    </citation>
    <scope>NUCLEOTIDE SEQUENCE [LARGE SCALE GENOMIC DNA]</scope>
    <source>
        <strain evidence="2">ATCC 13032 / DSM 20300 / BCRC 11384 / JCM 1318 / LMG 3730 / NCIMB 10025</strain>
    </source>
</reference>
<organism evidence="1 2">
    <name type="scientific">Corynebacterium glutamicum (strain ATCC 13032 / DSM 20300 / JCM 1318 / BCRC 11384 / CCUG 27702 / LMG 3730 / NBRC 12168 / NCIMB 10025 / NRRL B-2784 / 534)</name>
    <dbReference type="NCBI Taxonomy" id="196627"/>
    <lineage>
        <taxon>Bacteria</taxon>
        <taxon>Bacillati</taxon>
        <taxon>Actinomycetota</taxon>
        <taxon>Actinomycetes</taxon>
        <taxon>Mycobacteriales</taxon>
        <taxon>Corynebacteriaceae</taxon>
        <taxon>Corynebacterium</taxon>
    </lineage>
</organism>
<sequence length="296" mass="33185">MYRKIVQKWGLSFVERIVIMNNVQQFHRFFDDSAVYYPCFVPLDRAIGEHFDRQNKPMSRFIGTLILPLAKLEEAAQYTGDEVLRVSAVISTDGLADLRRDFYELPNIDIASVEIKLVGAALTNTAWLGDVEKLIQQHRNTFVWVEIPTALVTADIVRKLRHMGAGLKYRTGGDREELFPSPQDLVTVLRTAIDAALPFKLTAGLHRALRYRDEKTGRLHFGFLNIAAAVATLRAGKGEAEALKILEGDDAAPLIHALQSGENWRDSFRSFSTCNVVEPLNTLIDLDVLAEGDVHP</sequence>
<dbReference type="EMBL" id="BA000036">
    <property type="protein sequence ID" value="BAB97475.1"/>
    <property type="molecule type" value="Genomic_DNA"/>
</dbReference>
<dbReference type="AlphaFoldDB" id="Q8NU58"/>
<keyword evidence="2" id="KW-1185">Reference proteome</keyword>
<protein>
    <submittedName>
        <fullName evidence="1">Uncharacterized protein</fullName>
    </submittedName>
</protein>
<accession>Q8NU58</accession>
<dbReference type="Proteomes" id="UP000000582">
    <property type="component" value="Chromosome"/>
</dbReference>